<dbReference type="InterPro" id="IPR000683">
    <property type="entry name" value="Gfo/Idh/MocA-like_OxRdtase_N"/>
</dbReference>
<dbReference type="PANTHER" id="PTHR22604">
    <property type="entry name" value="OXIDOREDUCTASES"/>
    <property type="match status" value="1"/>
</dbReference>
<dbReference type="STRING" id="561176.SAMN04488561_3220"/>
<dbReference type="Pfam" id="PF22725">
    <property type="entry name" value="GFO_IDH_MocA_C3"/>
    <property type="match status" value="1"/>
</dbReference>
<dbReference type="EMBL" id="FNUC01000003">
    <property type="protein sequence ID" value="SEE89475.1"/>
    <property type="molecule type" value="Genomic_DNA"/>
</dbReference>
<evidence type="ECO:0000259" key="3">
    <source>
        <dbReference type="Pfam" id="PF01408"/>
    </source>
</evidence>
<dbReference type="InterPro" id="IPR036291">
    <property type="entry name" value="NAD(P)-bd_dom_sf"/>
</dbReference>
<dbReference type="RefSeq" id="WP_069111719.1">
    <property type="nucleotide sequence ID" value="NZ_FNUC01000003.1"/>
</dbReference>
<accession>A0A1H5MJA3</accession>
<reference evidence="6" key="1">
    <citation type="submission" date="2016-10" db="EMBL/GenBank/DDBJ databases">
        <authorList>
            <person name="Varghese N."/>
            <person name="Submissions S."/>
        </authorList>
    </citation>
    <scope>NUCLEOTIDE SEQUENCE [LARGE SCALE GENOMIC DNA]</scope>
    <source>
        <strain evidence="6">DSM 45237</strain>
    </source>
</reference>
<organism evidence="5 6">
    <name type="scientific">Jiangella alba</name>
    <dbReference type="NCBI Taxonomy" id="561176"/>
    <lineage>
        <taxon>Bacteria</taxon>
        <taxon>Bacillati</taxon>
        <taxon>Actinomycetota</taxon>
        <taxon>Actinomycetes</taxon>
        <taxon>Jiangellales</taxon>
        <taxon>Jiangellaceae</taxon>
        <taxon>Jiangella</taxon>
    </lineage>
</organism>
<feature type="domain" description="Gfo/Idh/MocA-like oxidoreductase N-terminal" evidence="3">
    <location>
        <begin position="4"/>
        <end position="118"/>
    </location>
</feature>
<dbReference type="SUPFAM" id="SSF51735">
    <property type="entry name" value="NAD(P)-binding Rossmann-fold domains"/>
    <property type="match status" value="1"/>
</dbReference>
<dbReference type="InterPro" id="IPR055170">
    <property type="entry name" value="GFO_IDH_MocA-like_dom"/>
</dbReference>
<evidence type="ECO:0000259" key="4">
    <source>
        <dbReference type="Pfam" id="PF22725"/>
    </source>
</evidence>
<evidence type="ECO:0000256" key="2">
    <source>
        <dbReference type="ARBA" id="ARBA00023002"/>
    </source>
</evidence>
<sequence length="328" mass="34544">MTAVRWAVLGTAQIAAGEFLPSLLAEGGGRAELVASRDERRAAEFAARHGVARHTGGYQQAVDDPGVDAVYVALPNALHAEWTTAALRAGKAVLCEKPFATDLPQARAVAAEAQRAAAPAWEAFAFLFHPQTRRVLELVRTGAIGTVREVHGAYHSELDTAGTIRGDAALGGGALFDLGVYPLRLTRLLLGDEFTVVSADQRLAPSGVDLATTAVVDFATGARLHFETSYTQEYAPAARIVGDLGELRIAAPYATGPEDTLELDLVGEGTRVEHWGSDRPLFTDQLAHIHAALSGTVAARHRLGEDAAGTLALVDAIRAAAPETKGHP</sequence>
<keyword evidence="2" id="KW-0560">Oxidoreductase</keyword>
<gene>
    <name evidence="5" type="ORF">SAMN04488561_3220</name>
</gene>
<evidence type="ECO:0000313" key="6">
    <source>
        <dbReference type="Proteomes" id="UP000181980"/>
    </source>
</evidence>
<keyword evidence="6" id="KW-1185">Reference proteome</keyword>
<feature type="domain" description="GFO/IDH/MocA-like oxidoreductase" evidence="4">
    <location>
        <begin position="133"/>
        <end position="247"/>
    </location>
</feature>
<dbReference type="AlphaFoldDB" id="A0A1H5MJA3"/>
<evidence type="ECO:0000256" key="1">
    <source>
        <dbReference type="ARBA" id="ARBA00010928"/>
    </source>
</evidence>
<dbReference type="SUPFAM" id="SSF55347">
    <property type="entry name" value="Glyceraldehyde-3-phosphate dehydrogenase-like, C-terminal domain"/>
    <property type="match status" value="1"/>
</dbReference>
<evidence type="ECO:0000313" key="5">
    <source>
        <dbReference type="EMBL" id="SEE89475.1"/>
    </source>
</evidence>
<dbReference type="PANTHER" id="PTHR22604:SF105">
    <property type="entry name" value="TRANS-1,2-DIHYDROBENZENE-1,2-DIOL DEHYDROGENASE"/>
    <property type="match status" value="1"/>
</dbReference>
<dbReference type="Gene3D" id="3.30.360.10">
    <property type="entry name" value="Dihydrodipicolinate Reductase, domain 2"/>
    <property type="match status" value="1"/>
</dbReference>
<name>A0A1H5MJA3_9ACTN</name>
<dbReference type="Proteomes" id="UP000181980">
    <property type="component" value="Unassembled WGS sequence"/>
</dbReference>
<dbReference type="InterPro" id="IPR050984">
    <property type="entry name" value="Gfo/Idh/MocA_domain"/>
</dbReference>
<dbReference type="GO" id="GO:0000166">
    <property type="term" value="F:nucleotide binding"/>
    <property type="evidence" value="ECO:0007669"/>
    <property type="project" value="InterPro"/>
</dbReference>
<dbReference type="Gene3D" id="3.40.50.720">
    <property type="entry name" value="NAD(P)-binding Rossmann-like Domain"/>
    <property type="match status" value="1"/>
</dbReference>
<proteinExistence type="inferred from homology"/>
<dbReference type="GO" id="GO:0016491">
    <property type="term" value="F:oxidoreductase activity"/>
    <property type="evidence" value="ECO:0007669"/>
    <property type="project" value="UniProtKB-KW"/>
</dbReference>
<comment type="similarity">
    <text evidence="1">Belongs to the Gfo/Idh/MocA family.</text>
</comment>
<dbReference type="Pfam" id="PF01408">
    <property type="entry name" value="GFO_IDH_MocA"/>
    <property type="match status" value="1"/>
</dbReference>
<protein>
    <submittedName>
        <fullName evidence="5">Predicted dehydrogenase</fullName>
    </submittedName>
</protein>